<accession>A0A410WW44</accession>
<dbReference type="RefSeq" id="WP_042228125.1">
    <property type="nucleotide sequence ID" value="NZ_CP026520.1"/>
</dbReference>
<dbReference type="OrthoDB" id="2595109at2"/>
<evidence type="ECO:0000313" key="4">
    <source>
        <dbReference type="Proteomes" id="UP000288943"/>
    </source>
</evidence>
<dbReference type="AlphaFoldDB" id="A0A410WW44"/>
<proteinExistence type="predicted"/>
<name>A0A410WW44_9BACL</name>
<dbReference type="Proteomes" id="UP000288943">
    <property type="component" value="Chromosome"/>
</dbReference>
<keyword evidence="1" id="KW-0732">Signal</keyword>
<dbReference type="EMBL" id="JAMDMJ010000001">
    <property type="protein sequence ID" value="MCY9594186.1"/>
    <property type="molecule type" value="Genomic_DNA"/>
</dbReference>
<evidence type="ECO:0000313" key="5">
    <source>
        <dbReference type="Proteomes" id="UP001527202"/>
    </source>
</evidence>
<reference evidence="3 4" key="1">
    <citation type="submission" date="2018-01" db="EMBL/GenBank/DDBJ databases">
        <title>The whole genome sequencing and assembly of Paenibacillus chitinolyticus KCCM 41400 strain.</title>
        <authorList>
            <person name="Kim J.-Y."/>
            <person name="Park M.-K."/>
            <person name="Lee Y.-J."/>
            <person name="Yi H."/>
            <person name="Bahn Y.-S."/>
            <person name="Kim J.F."/>
            <person name="Lee D.-W."/>
        </authorList>
    </citation>
    <scope>NUCLEOTIDE SEQUENCE [LARGE SCALE GENOMIC DNA]</scope>
    <source>
        <strain evidence="3 4">KCCM 41400</strain>
    </source>
</reference>
<feature type="chain" id="PRO_5019160133" evidence="1">
    <location>
        <begin position="22"/>
        <end position="237"/>
    </location>
</feature>
<evidence type="ECO:0000256" key="1">
    <source>
        <dbReference type="SAM" id="SignalP"/>
    </source>
</evidence>
<dbReference type="KEGG" id="pchi:PC41400_13050"/>
<organism evidence="3 4">
    <name type="scientific">Paenibacillus chitinolyticus</name>
    <dbReference type="NCBI Taxonomy" id="79263"/>
    <lineage>
        <taxon>Bacteria</taxon>
        <taxon>Bacillati</taxon>
        <taxon>Bacillota</taxon>
        <taxon>Bacilli</taxon>
        <taxon>Bacillales</taxon>
        <taxon>Paenibacillaceae</taxon>
        <taxon>Paenibacillus</taxon>
    </lineage>
</organism>
<reference evidence="2 5" key="2">
    <citation type="submission" date="2022-05" db="EMBL/GenBank/DDBJ databases">
        <title>Genome Sequencing of Bee-Associated Microbes.</title>
        <authorList>
            <person name="Dunlap C."/>
        </authorList>
    </citation>
    <scope>NUCLEOTIDE SEQUENCE [LARGE SCALE GENOMIC DNA]</scope>
    <source>
        <strain evidence="2 5">NRRL B-23120</strain>
    </source>
</reference>
<protein>
    <submittedName>
        <fullName evidence="3">Uncharacterized protein</fullName>
    </submittedName>
</protein>
<feature type="signal peptide" evidence="1">
    <location>
        <begin position="1"/>
        <end position="21"/>
    </location>
</feature>
<dbReference type="EMBL" id="CP026520">
    <property type="protein sequence ID" value="QAV18550.1"/>
    <property type="molecule type" value="Genomic_DNA"/>
</dbReference>
<evidence type="ECO:0000313" key="3">
    <source>
        <dbReference type="EMBL" id="QAV18550.1"/>
    </source>
</evidence>
<sequence>MKKLVSALLAAAVPAVSPATAVYGAAIESEYTDAASGIRFSTFSILSEHRGITDAAVRYTDPKRKQKSPALQSKAALAPAEQISEVYDHSVYSNGGTSMTSLTSSPRENDIFLVSTARGSSHTLTEPRRISASLQISGVYNSGIVKLVRLAVIGNASGELSYVWPPSKVYTAPETVPFHRDYYGAVQYDTSSTQVRQTDIYKQYYKSIYVREVHYDRGIVETVSSKAPKPVEYSIDF</sequence>
<gene>
    <name evidence="2" type="ORF">M5X16_00130</name>
    <name evidence="3" type="ORF">PC41400_13050</name>
</gene>
<evidence type="ECO:0000313" key="2">
    <source>
        <dbReference type="EMBL" id="MCY9594186.1"/>
    </source>
</evidence>
<keyword evidence="5" id="KW-1185">Reference proteome</keyword>
<dbReference type="Proteomes" id="UP001527202">
    <property type="component" value="Unassembled WGS sequence"/>
</dbReference>
<dbReference type="GeneID" id="95375740"/>